<comment type="caution">
    <text evidence="3">The sequence shown here is derived from an EMBL/GenBank/DDBJ whole genome shotgun (WGS) entry which is preliminary data.</text>
</comment>
<dbReference type="SUPFAM" id="SSF53300">
    <property type="entry name" value="vWA-like"/>
    <property type="match status" value="1"/>
</dbReference>
<reference evidence="4" key="1">
    <citation type="submission" date="2018-09" db="EMBL/GenBank/DDBJ databases">
        <authorList>
            <person name="Zhu H."/>
        </authorList>
    </citation>
    <scope>NUCLEOTIDE SEQUENCE [LARGE SCALE GENOMIC DNA]</scope>
    <source>
        <strain evidence="4">K1W22B-1</strain>
    </source>
</reference>
<dbReference type="Pfam" id="PF13531">
    <property type="entry name" value="SBP_bac_11"/>
    <property type="match status" value="1"/>
</dbReference>
<dbReference type="AlphaFoldDB" id="A0A3A5HFW4"/>
<protein>
    <submittedName>
        <fullName evidence="3">VWA domain-containing protein</fullName>
    </submittedName>
</protein>
<feature type="signal peptide" evidence="1">
    <location>
        <begin position="1"/>
        <end position="22"/>
    </location>
</feature>
<organism evidence="3 4">
    <name type="scientific">Nocardioides cavernaquae</name>
    <dbReference type="NCBI Taxonomy" id="2321396"/>
    <lineage>
        <taxon>Bacteria</taxon>
        <taxon>Bacillati</taxon>
        <taxon>Actinomycetota</taxon>
        <taxon>Actinomycetes</taxon>
        <taxon>Propionibacteriales</taxon>
        <taxon>Nocardioidaceae</taxon>
        <taxon>Nocardioides</taxon>
    </lineage>
</organism>
<name>A0A3A5HFW4_9ACTN</name>
<dbReference type="Pfam" id="PF00092">
    <property type="entry name" value="VWA"/>
    <property type="match status" value="1"/>
</dbReference>
<feature type="chain" id="PRO_5017344810" evidence="1">
    <location>
        <begin position="23"/>
        <end position="603"/>
    </location>
</feature>
<proteinExistence type="predicted"/>
<keyword evidence="4" id="KW-1185">Reference proteome</keyword>
<dbReference type="EMBL" id="QYRP01000002">
    <property type="protein sequence ID" value="RJS46944.1"/>
    <property type="molecule type" value="Genomic_DNA"/>
</dbReference>
<dbReference type="SMART" id="SM00327">
    <property type="entry name" value="VWA"/>
    <property type="match status" value="1"/>
</dbReference>
<dbReference type="PROSITE" id="PS51257">
    <property type="entry name" value="PROKAR_LIPOPROTEIN"/>
    <property type="match status" value="1"/>
</dbReference>
<feature type="domain" description="VWFA" evidence="2">
    <location>
        <begin position="406"/>
        <end position="599"/>
    </location>
</feature>
<dbReference type="Gene3D" id="3.40.50.410">
    <property type="entry name" value="von Willebrand factor, type A domain"/>
    <property type="match status" value="1"/>
</dbReference>
<dbReference type="Proteomes" id="UP000276542">
    <property type="component" value="Unassembled WGS sequence"/>
</dbReference>
<dbReference type="OrthoDB" id="5621159at2"/>
<accession>A0A3A5HFW4</accession>
<evidence type="ECO:0000259" key="2">
    <source>
        <dbReference type="PROSITE" id="PS50234"/>
    </source>
</evidence>
<evidence type="ECO:0000313" key="3">
    <source>
        <dbReference type="EMBL" id="RJS46944.1"/>
    </source>
</evidence>
<keyword evidence="1" id="KW-0732">Signal</keyword>
<dbReference type="RefSeq" id="WP_120060914.1">
    <property type="nucleotide sequence ID" value="NZ_QYRP01000002.1"/>
</dbReference>
<evidence type="ECO:0000313" key="4">
    <source>
        <dbReference type="Proteomes" id="UP000276542"/>
    </source>
</evidence>
<dbReference type="InterPro" id="IPR002035">
    <property type="entry name" value="VWF_A"/>
</dbReference>
<dbReference type="PROSITE" id="PS50234">
    <property type="entry name" value="VWFA"/>
    <property type="match status" value="1"/>
</dbReference>
<gene>
    <name evidence="3" type="ORF">D4739_12445</name>
</gene>
<evidence type="ECO:0000256" key="1">
    <source>
        <dbReference type="SAM" id="SignalP"/>
    </source>
</evidence>
<dbReference type="Gene3D" id="3.40.190.10">
    <property type="entry name" value="Periplasmic binding protein-like II"/>
    <property type="match status" value="1"/>
</dbReference>
<dbReference type="InterPro" id="IPR036465">
    <property type="entry name" value="vWFA_dom_sf"/>
</dbReference>
<sequence>MRNLRRSAAAALIAAASTFAAACSTGTGGNGGGPEGAAPGEDGCTSVVVATSSEKVNLIEKLGEDFKQSQLHDGLDECATIYPINVSSGNGAKILGADPDSWPLKDRAFWPTIWSPASTVWTDRVEAAGNDGVAGATSFARTPVVLGVPESMAKALGYPQKPISLQDIGRLVSDPKGWSSVGKPLWGDFKIAKTNPNTSTTGLSIILMQSYAASGKAKDLSTADVAKAKEFSRTFESGAIHYGDTTGAVLKTLYDGTRNAGGSAYVSAVALEETSLFNYNKGNPDSHTVQPGEDLVPPREKLVAVYPSGGSMWSDNPAVVLDEPWVNAAQKAAGKAFVDFLQTKPAQEVLPSYGFRPVLNGVDVSQDLNASIGIDPAQPKVTLPKPTPEVVSAAIDQWLEIRKPSAVLELIDISGSMDEGIGDGRTRLDGAIDGATGTLDHFRPSDQVGVWAFTTDVRSDLGENLVPVHPFGALGSGREKLEGQIEDLAHARRGGTPLYDAISKAYDYMVKNAQPGRINAIVVLSDGEDTDSETSIDSLLVKINRSAKEGAADTPVRIFTIVYSDDANKNVLARIAKASGGQSFDASDPERIDAVFASVINNF</sequence>
<dbReference type="SUPFAM" id="SSF53850">
    <property type="entry name" value="Periplasmic binding protein-like II"/>
    <property type="match status" value="1"/>
</dbReference>